<feature type="non-terminal residue" evidence="1">
    <location>
        <position position="133"/>
    </location>
</feature>
<protein>
    <submittedName>
        <fullName evidence="1">Uncharacterized protein</fullName>
    </submittedName>
</protein>
<sequence>MYSPCTLQERGDDVKVWFNYRGVSRVSPSCIYKPAGLGLRFPATAVMRGGWNEGLTLNLTTENTDQPHCHRIEPQAFGVMQPSHEPHSPRQAEERLSIPVGGHRTAAENLSTFQVLTGSSLTELSSAEIQYYS</sequence>
<gene>
    <name evidence="1" type="ORF">AARAC_011068</name>
</gene>
<evidence type="ECO:0000313" key="2">
    <source>
        <dbReference type="Proteomes" id="UP000231358"/>
    </source>
</evidence>
<dbReference type="Proteomes" id="UP000231358">
    <property type="component" value="Unassembled WGS sequence"/>
</dbReference>
<keyword evidence="2" id="KW-1185">Reference proteome</keyword>
<proteinExistence type="predicted"/>
<dbReference type="AlphaFoldDB" id="A0A2G7FY25"/>
<dbReference type="EMBL" id="NEXV01000322">
    <property type="protein sequence ID" value="PIG85506.1"/>
    <property type="molecule type" value="Genomic_DNA"/>
</dbReference>
<name>A0A2G7FY25_9EURO</name>
<reference evidence="1 2" key="1">
    <citation type="submission" date="2017-05" db="EMBL/GenBank/DDBJ databases">
        <title>Genome sequence for an aflatoxigenic pathogen of Argentinian peanut, Aspergillus arachidicola.</title>
        <authorList>
            <person name="Moore G."/>
            <person name="Beltz S.B."/>
            <person name="Mack B.M."/>
        </authorList>
    </citation>
    <scope>NUCLEOTIDE SEQUENCE [LARGE SCALE GENOMIC DNA]</scope>
    <source>
        <strain evidence="1 2">CBS 117610</strain>
    </source>
</reference>
<accession>A0A2G7FY25</accession>
<organism evidence="1 2">
    <name type="scientific">Aspergillus arachidicola</name>
    <dbReference type="NCBI Taxonomy" id="656916"/>
    <lineage>
        <taxon>Eukaryota</taxon>
        <taxon>Fungi</taxon>
        <taxon>Dikarya</taxon>
        <taxon>Ascomycota</taxon>
        <taxon>Pezizomycotina</taxon>
        <taxon>Eurotiomycetes</taxon>
        <taxon>Eurotiomycetidae</taxon>
        <taxon>Eurotiales</taxon>
        <taxon>Aspergillaceae</taxon>
        <taxon>Aspergillus</taxon>
        <taxon>Aspergillus subgen. Circumdati</taxon>
    </lineage>
</organism>
<evidence type="ECO:0000313" key="1">
    <source>
        <dbReference type="EMBL" id="PIG85506.1"/>
    </source>
</evidence>
<comment type="caution">
    <text evidence="1">The sequence shown here is derived from an EMBL/GenBank/DDBJ whole genome shotgun (WGS) entry which is preliminary data.</text>
</comment>